<accession>A0ABD7JTW8</accession>
<proteinExistence type="predicted"/>
<evidence type="ECO:0000313" key="1">
    <source>
        <dbReference type="EMBL" id="RTS39759.1"/>
    </source>
</evidence>
<organism evidence="1 2">
    <name type="scientific">Pseudomonas aeruginosa</name>
    <dbReference type="NCBI Taxonomy" id="287"/>
    <lineage>
        <taxon>Bacteria</taxon>
        <taxon>Pseudomonadati</taxon>
        <taxon>Pseudomonadota</taxon>
        <taxon>Gammaproteobacteria</taxon>
        <taxon>Pseudomonadales</taxon>
        <taxon>Pseudomonadaceae</taxon>
        <taxon>Pseudomonas</taxon>
    </lineage>
</organism>
<dbReference type="EMBL" id="RXTL01000051">
    <property type="protein sequence ID" value="RTS39759.1"/>
    <property type="molecule type" value="Genomic_DNA"/>
</dbReference>
<sequence>MLKASTDKNLKALKEAVIRATLLAGNYAARLQERNLKVDIQNSDESITLSSTYRDGSHQTFTLGKTSRENLFGITVEDIDNNGDIVISLDDSHNYSSESWGDGIYEKQLRKFIEDFISYAERHGGF</sequence>
<dbReference type="AlphaFoldDB" id="A0ABD7JTW8"/>
<reference evidence="1 2" key="1">
    <citation type="submission" date="2018-12" db="EMBL/GenBank/DDBJ databases">
        <title>Pseudomonas aeruginosa Diversity Panel.</title>
        <authorList>
            <person name="Snesrud E."/>
            <person name="Mcgann P."/>
        </authorList>
    </citation>
    <scope>NUCLEOTIDE SEQUENCE [LARGE SCALE GENOMIC DNA]</scope>
    <source>
        <strain evidence="1 2">MRSN6241</strain>
    </source>
</reference>
<protein>
    <submittedName>
        <fullName evidence="1">Uncharacterized protein</fullName>
    </submittedName>
</protein>
<name>A0ABD7JTW8_PSEAI</name>
<dbReference type="Proteomes" id="UP000276985">
    <property type="component" value="Unassembled WGS sequence"/>
</dbReference>
<comment type="caution">
    <text evidence="1">The sequence shown here is derived from an EMBL/GenBank/DDBJ whole genome shotgun (WGS) entry which is preliminary data.</text>
</comment>
<evidence type="ECO:0000313" key="2">
    <source>
        <dbReference type="Proteomes" id="UP000276985"/>
    </source>
</evidence>
<gene>
    <name evidence="1" type="ORF">DY940_31330</name>
</gene>
<dbReference type="RefSeq" id="WP_124082832.1">
    <property type="nucleotide sequence ID" value="NZ_AP017302.1"/>
</dbReference>